<keyword evidence="4" id="KW-1185">Reference proteome</keyword>
<comment type="similarity">
    <text evidence="1">Belongs to the FHY3/FAR1 family.</text>
</comment>
<proteinExistence type="inferred from homology"/>
<dbReference type="EMBL" id="JASCZI010211574">
    <property type="protein sequence ID" value="MED6194631.1"/>
    <property type="molecule type" value="Genomic_DNA"/>
</dbReference>
<keyword evidence="1" id="KW-0479">Metal-binding</keyword>
<organism evidence="3 4">
    <name type="scientific">Stylosanthes scabra</name>
    <dbReference type="NCBI Taxonomy" id="79078"/>
    <lineage>
        <taxon>Eukaryota</taxon>
        <taxon>Viridiplantae</taxon>
        <taxon>Streptophyta</taxon>
        <taxon>Embryophyta</taxon>
        <taxon>Tracheophyta</taxon>
        <taxon>Spermatophyta</taxon>
        <taxon>Magnoliopsida</taxon>
        <taxon>eudicotyledons</taxon>
        <taxon>Gunneridae</taxon>
        <taxon>Pentapetalae</taxon>
        <taxon>rosids</taxon>
        <taxon>fabids</taxon>
        <taxon>Fabales</taxon>
        <taxon>Fabaceae</taxon>
        <taxon>Papilionoideae</taxon>
        <taxon>50 kb inversion clade</taxon>
        <taxon>dalbergioids sensu lato</taxon>
        <taxon>Dalbergieae</taxon>
        <taxon>Pterocarpus clade</taxon>
        <taxon>Stylosanthes</taxon>
    </lineage>
</organism>
<feature type="compositionally biased region" description="Polar residues" evidence="2">
    <location>
        <begin position="176"/>
        <end position="196"/>
    </location>
</feature>
<evidence type="ECO:0000313" key="3">
    <source>
        <dbReference type="EMBL" id="MED6194631.1"/>
    </source>
</evidence>
<feature type="compositionally biased region" description="Basic and acidic residues" evidence="2">
    <location>
        <begin position="223"/>
        <end position="238"/>
    </location>
</feature>
<feature type="region of interest" description="Disordered" evidence="2">
    <location>
        <begin position="147"/>
        <end position="247"/>
    </location>
</feature>
<evidence type="ECO:0000256" key="2">
    <source>
        <dbReference type="SAM" id="MobiDB-lite"/>
    </source>
</evidence>
<sequence>MEEFKVRWGDLVDKYHLAGNPLVDQTHEMRQLWALAYPRNQFFGRIRTTTQCEGINSLINAYVRKKNNLPEFINNMKTFTRNMHREVRKEIKGACAMNVEFARPTDEKIFFKCNSFGEPDIEHVVEFDKAEGILKWENHFKNNSDEDFIDDPLVMKSKGAPKRNTKFKQRRRCSNCGVSRQYNRSCPNNNGGNQDDSIAADAKGKSNNPSSAAFTRKKRKVSHVQDEESHESWDKEVATKGGRKKRS</sequence>
<gene>
    <name evidence="3" type="ORF">PIB30_030256</name>
</gene>
<evidence type="ECO:0000313" key="4">
    <source>
        <dbReference type="Proteomes" id="UP001341840"/>
    </source>
</evidence>
<dbReference type="InterPro" id="IPR031052">
    <property type="entry name" value="FHY3/FAR1"/>
</dbReference>
<keyword evidence="1" id="KW-0863">Zinc-finger</keyword>
<reference evidence="3 4" key="1">
    <citation type="journal article" date="2023" name="Plants (Basel)">
        <title>Bridging the Gap: Combining Genomics and Transcriptomics Approaches to Understand Stylosanthes scabra, an Orphan Legume from the Brazilian Caatinga.</title>
        <authorList>
            <person name="Ferreira-Neto J.R.C."/>
            <person name="da Silva M.D."/>
            <person name="Binneck E."/>
            <person name="de Melo N.F."/>
            <person name="da Silva R.H."/>
            <person name="de Melo A.L.T.M."/>
            <person name="Pandolfi V."/>
            <person name="Bustamante F.O."/>
            <person name="Brasileiro-Vidal A.C."/>
            <person name="Benko-Iseppon A.M."/>
        </authorList>
    </citation>
    <scope>NUCLEOTIDE SEQUENCE [LARGE SCALE GENOMIC DNA]</scope>
    <source>
        <tissue evidence="3">Leaves</tissue>
    </source>
</reference>
<comment type="caution">
    <text evidence="3">The sequence shown here is derived from an EMBL/GenBank/DDBJ whole genome shotgun (WGS) entry which is preliminary data.</text>
</comment>
<evidence type="ECO:0000256" key="1">
    <source>
        <dbReference type="RuleBase" id="RU367018"/>
    </source>
</evidence>
<dbReference type="PANTHER" id="PTHR31669">
    <property type="entry name" value="PROTEIN FAR1-RELATED SEQUENCE 10-RELATED"/>
    <property type="match status" value="1"/>
</dbReference>
<name>A0ABU6X9Y5_9FABA</name>
<accession>A0ABU6X9Y5</accession>
<dbReference type="PANTHER" id="PTHR31669:SF251">
    <property type="entry name" value="PROTEIN FAR1-RELATED SEQUENCE"/>
    <property type="match status" value="1"/>
</dbReference>
<keyword evidence="1" id="KW-0539">Nucleus</keyword>
<dbReference type="Proteomes" id="UP001341840">
    <property type="component" value="Unassembled WGS sequence"/>
</dbReference>
<comment type="subcellular location">
    <subcellularLocation>
        <location evidence="1">Nucleus</location>
    </subcellularLocation>
</comment>
<feature type="compositionally biased region" description="Basic residues" evidence="2">
    <location>
        <begin position="159"/>
        <end position="173"/>
    </location>
</feature>
<protein>
    <recommendedName>
        <fullName evidence="1">Protein FAR1-RELATED SEQUENCE</fullName>
    </recommendedName>
</protein>
<keyword evidence="1" id="KW-0862">Zinc</keyword>
<comment type="function">
    <text evidence="1">Putative transcription activator involved in regulating light control of development.</text>
</comment>